<name>A0A1B7XBP2_9BACT</name>
<comment type="caution">
    <text evidence="9">The sequence shown here is derived from an EMBL/GenBank/DDBJ whole genome shotgun (WGS) entry which is preliminary data.</text>
</comment>
<keyword evidence="4" id="KW-0479">Metal-binding</keyword>
<dbReference type="AlphaFoldDB" id="A0A1B7XBP2"/>
<dbReference type="RefSeq" id="WP_066855576.1">
    <property type="nucleotide sequence ID" value="NZ_JXMS01000017.1"/>
</dbReference>
<evidence type="ECO:0000256" key="7">
    <source>
        <dbReference type="SAM" id="MobiDB-lite"/>
    </source>
</evidence>
<dbReference type="GO" id="GO:0003824">
    <property type="term" value="F:catalytic activity"/>
    <property type="evidence" value="ECO:0007669"/>
    <property type="project" value="InterPro"/>
</dbReference>
<dbReference type="SUPFAM" id="SSF102114">
    <property type="entry name" value="Radical SAM enzymes"/>
    <property type="match status" value="1"/>
</dbReference>
<keyword evidence="3" id="KW-0949">S-adenosyl-L-methionine</keyword>
<sequence length="343" mass="37601">MKFTYIFGPVFSGRLGHSLGLDLLGERICSMDCLYCEVGRTEELTLSRKPYVPAKDLLDELRRWRDEHGENLPDYVTLGGSGEPCLNSELDAIIKGCKQILPSVPVAVLTNSTLLCDPDVQQALLEADAVLPSLDSLIDKEFAKLNRPCGGVSAASVAECLMEFSKQYSGKIFLEILLSQGINDSQENLTLLKEYVTSLQPHRVDVTTLSRPGAFSLAQAVDPEVRKAWQTALSDCITDFTANGSTSHQHPAKETSPQADATQTATDNLADLPEQDRSAAKQRVLESLTRRPQTPSQLAIALTLPLSIVQQVLDILENEGSIYKSEPDRTATLNTDEPFYSCQ</sequence>
<evidence type="ECO:0000313" key="10">
    <source>
        <dbReference type="Proteomes" id="UP000091979"/>
    </source>
</evidence>
<dbReference type="Pfam" id="PF04055">
    <property type="entry name" value="Radical_SAM"/>
    <property type="match status" value="1"/>
</dbReference>
<dbReference type="SFLD" id="SFLDG01083">
    <property type="entry name" value="Uncharacterised_Radical_SAM_Su"/>
    <property type="match status" value="1"/>
</dbReference>
<dbReference type="PATRIC" id="fig|1560234.3.peg.945"/>
<reference evidence="9 10" key="1">
    <citation type="submission" date="2015-01" db="EMBL/GenBank/DDBJ databases">
        <title>Desulfovibrio sp. JC271 draft genome sequence.</title>
        <authorList>
            <person name="Shivani Y."/>
            <person name="Subhash Y."/>
            <person name="Sasikala C."/>
            <person name="Ramana C.V."/>
        </authorList>
    </citation>
    <scope>NUCLEOTIDE SEQUENCE [LARGE SCALE GENOMIC DNA]</scope>
    <source>
        <strain evidence="9 10">JC271</strain>
    </source>
</reference>
<protein>
    <submittedName>
        <fullName evidence="9">Radical SAM protein</fullName>
    </submittedName>
</protein>
<dbReference type="InterPro" id="IPR040084">
    <property type="entry name" value="GTPase_Obg"/>
</dbReference>
<feature type="domain" description="Radical SAM core" evidence="8">
    <location>
        <begin position="11"/>
        <end position="245"/>
    </location>
</feature>
<evidence type="ECO:0000256" key="2">
    <source>
        <dbReference type="ARBA" id="ARBA00022485"/>
    </source>
</evidence>
<dbReference type="SFLD" id="SFLDS00029">
    <property type="entry name" value="Radical_SAM"/>
    <property type="match status" value="1"/>
</dbReference>
<gene>
    <name evidence="9" type="ORF">SP90_10475</name>
</gene>
<dbReference type="STRING" id="1560234.SP90_10475"/>
<organism evidence="9 10">
    <name type="scientific">Halodesulfovibrio spirochaetisodalis</name>
    <dbReference type="NCBI Taxonomy" id="1560234"/>
    <lineage>
        <taxon>Bacteria</taxon>
        <taxon>Pseudomonadati</taxon>
        <taxon>Thermodesulfobacteriota</taxon>
        <taxon>Desulfovibrionia</taxon>
        <taxon>Desulfovibrionales</taxon>
        <taxon>Desulfovibrionaceae</taxon>
        <taxon>Halodesulfovibrio</taxon>
    </lineage>
</organism>
<dbReference type="Proteomes" id="UP000091979">
    <property type="component" value="Unassembled WGS sequence"/>
</dbReference>
<dbReference type="OrthoDB" id="9800840at2"/>
<dbReference type="Gene3D" id="3.20.20.70">
    <property type="entry name" value="Aldolase class I"/>
    <property type="match status" value="1"/>
</dbReference>
<keyword evidence="6" id="KW-0411">Iron-sulfur</keyword>
<evidence type="ECO:0000256" key="4">
    <source>
        <dbReference type="ARBA" id="ARBA00022723"/>
    </source>
</evidence>
<dbReference type="PANTHER" id="PTHR43787:SF11">
    <property type="entry name" value="UPF0026 PROTEIN SLR1464"/>
    <property type="match status" value="1"/>
</dbReference>
<evidence type="ECO:0000259" key="8">
    <source>
        <dbReference type="PROSITE" id="PS51918"/>
    </source>
</evidence>
<dbReference type="GO" id="GO:0051539">
    <property type="term" value="F:4 iron, 4 sulfur cluster binding"/>
    <property type="evidence" value="ECO:0007669"/>
    <property type="project" value="UniProtKB-KW"/>
</dbReference>
<keyword evidence="2" id="KW-0004">4Fe-4S</keyword>
<accession>A0A1B7XBP2</accession>
<evidence type="ECO:0000313" key="9">
    <source>
        <dbReference type="EMBL" id="OBQ50184.1"/>
    </source>
</evidence>
<evidence type="ECO:0000256" key="5">
    <source>
        <dbReference type="ARBA" id="ARBA00023004"/>
    </source>
</evidence>
<evidence type="ECO:0000256" key="6">
    <source>
        <dbReference type="ARBA" id="ARBA00023014"/>
    </source>
</evidence>
<dbReference type="PROSITE" id="PS51918">
    <property type="entry name" value="RADICAL_SAM"/>
    <property type="match status" value="1"/>
</dbReference>
<comment type="cofactor">
    <cofactor evidence="1">
        <name>[4Fe-4S] cluster</name>
        <dbReference type="ChEBI" id="CHEBI:49883"/>
    </cofactor>
</comment>
<evidence type="ECO:0000256" key="1">
    <source>
        <dbReference type="ARBA" id="ARBA00001966"/>
    </source>
</evidence>
<keyword evidence="5" id="KW-0408">Iron</keyword>
<feature type="region of interest" description="Disordered" evidence="7">
    <location>
        <begin position="244"/>
        <end position="263"/>
    </location>
</feature>
<proteinExistence type="predicted"/>
<keyword evidence="10" id="KW-1185">Reference proteome</keyword>
<dbReference type="PANTHER" id="PTHR43787">
    <property type="entry name" value="FEMO COFACTOR BIOSYNTHESIS PROTEIN NIFB-RELATED"/>
    <property type="match status" value="1"/>
</dbReference>
<dbReference type="EMBL" id="JXMS01000017">
    <property type="protein sequence ID" value="OBQ50184.1"/>
    <property type="molecule type" value="Genomic_DNA"/>
</dbReference>
<dbReference type="CDD" id="cd01335">
    <property type="entry name" value="Radical_SAM"/>
    <property type="match status" value="1"/>
</dbReference>
<dbReference type="InterPro" id="IPR058240">
    <property type="entry name" value="rSAM_sf"/>
</dbReference>
<dbReference type="InterPro" id="IPR013785">
    <property type="entry name" value="Aldolase_TIM"/>
</dbReference>
<dbReference type="InterPro" id="IPR007197">
    <property type="entry name" value="rSAM"/>
</dbReference>
<evidence type="ECO:0000256" key="3">
    <source>
        <dbReference type="ARBA" id="ARBA00022691"/>
    </source>
</evidence>
<dbReference type="GO" id="GO:0046872">
    <property type="term" value="F:metal ion binding"/>
    <property type="evidence" value="ECO:0007669"/>
    <property type="project" value="UniProtKB-KW"/>
</dbReference>